<keyword evidence="1 3" id="KW-0251">Elongation factor</keyword>
<name>Q4E290_TRYCC</name>
<feature type="domain" description="EF-1-gamma C-terminal" evidence="2">
    <location>
        <begin position="1"/>
        <end position="100"/>
    </location>
</feature>
<keyword evidence="4" id="KW-1185">Reference proteome</keyword>
<gene>
    <name evidence="3" type="ORF">Tc00.1047053510275.180</name>
</gene>
<evidence type="ECO:0000313" key="4">
    <source>
        <dbReference type="Proteomes" id="UP000002296"/>
    </source>
</evidence>
<dbReference type="PROSITE" id="PS50040">
    <property type="entry name" value="EF1G_C"/>
    <property type="match status" value="1"/>
</dbReference>
<evidence type="ECO:0000259" key="2">
    <source>
        <dbReference type="PROSITE" id="PS50040"/>
    </source>
</evidence>
<dbReference type="InterPro" id="IPR050802">
    <property type="entry name" value="EF-GSTs"/>
</dbReference>
<dbReference type="KEGG" id="tcr:510275.180"/>
<dbReference type="InParanoid" id="Q4E290"/>
<proteinExistence type="predicted"/>
<dbReference type="GO" id="GO:0003746">
    <property type="term" value="F:translation elongation factor activity"/>
    <property type="evidence" value="ECO:0007669"/>
    <property type="project" value="UniProtKB-UniRule"/>
</dbReference>
<dbReference type="PANTHER" id="PTHR43986:SF9">
    <property type="entry name" value="FACTOR 1 GAMMA, PUTATIVE-RELATED"/>
    <property type="match status" value="1"/>
</dbReference>
<dbReference type="STRING" id="353153.Q4E290"/>
<dbReference type="EMBL" id="AAHK01000037">
    <property type="protein sequence ID" value="EAN98886.1"/>
    <property type="molecule type" value="Genomic_DNA"/>
</dbReference>
<keyword evidence="1" id="KW-0648">Protein biosynthesis</keyword>
<dbReference type="SUPFAM" id="SSF89942">
    <property type="entry name" value="eEF1-gamma domain"/>
    <property type="match status" value="1"/>
</dbReference>
<sequence>MQCMTASLIRVWLQRMEHVRQYLLGVALMIGEERRHDIVALCVLWRPGHAGDCEGRGGHGAVGLREEVADVAAQRERMTDCVCWEGATIPRPVLEGRVLK</sequence>
<dbReference type="RefSeq" id="XP_820737.1">
    <property type="nucleotide sequence ID" value="XM_815644.1"/>
</dbReference>
<dbReference type="Gene3D" id="3.30.70.1010">
    <property type="entry name" value="Translation elongation factor EF1B, gamma chain, conserved domain"/>
    <property type="match status" value="1"/>
</dbReference>
<evidence type="ECO:0000256" key="1">
    <source>
        <dbReference type="PROSITE-ProRule" id="PRU00519"/>
    </source>
</evidence>
<dbReference type="PaxDb" id="353153-Q4E290"/>
<dbReference type="Proteomes" id="UP000002296">
    <property type="component" value="Unassembled WGS sequence"/>
</dbReference>
<reference evidence="3 4" key="1">
    <citation type="journal article" date="2005" name="Science">
        <title>The genome sequence of Trypanosoma cruzi, etiologic agent of Chagas disease.</title>
        <authorList>
            <person name="El-Sayed N.M."/>
            <person name="Myler P.J."/>
            <person name="Bartholomeu D.C."/>
            <person name="Nilsson D."/>
            <person name="Aggarwal G."/>
            <person name="Tran A.N."/>
            <person name="Ghedin E."/>
            <person name="Worthey E.A."/>
            <person name="Delcher A.L."/>
            <person name="Blandin G."/>
            <person name="Westenberger S.J."/>
            <person name="Caler E."/>
            <person name="Cerqueira G.C."/>
            <person name="Branche C."/>
            <person name="Haas B."/>
            <person name="Anupama A."/>
            <person name="Arner E."/>
            <person name="Aslund L."/>
            <person name="Attipoe P."/>
            <person name="Bontempi E."/>
            <person name="Bringaud F."/>
            <person name="Burton P."/>
            <person name="Cadag E."/>
            <person name="Campbell D.A."/>
            <person name="Carrington M."/>
            <person name="Crabtree J."/>
            <person name="Darban H."/>
            <person name="da Silveira J.F."/>
            <person name="de Jong P."/>
            <person name="Edwards K."/>
            <person name="Englund P.T."/>
            <person name="Fazelina G."/>
            <person name="Feldblyum T."/>
            <person name="Ferella M."/>
            <person name="Frasch A.C."/>
            <person name="Gull K."/>
            <person name="Horn D."/>
            <person name="Hou L."/>
            <person name="Huang Y."/>
            <person name="Kindlund E."/>
            <person name="Klingbeil M."/>
            <person name="Kluge S."/>
            <person name="Koo H."/>
            <person name="Lacerda D."/>
            <person name="Levin M.J."/>
            <person name="Lorenzi H."/>
            <person name="Louie T."/>
            <person name="Machado C.R."/>
            <person name="McCulloch R."/>
            <person name="McKenna A."/>
            <person name="Mizuno Y."/>
            <person name="Mottram J.C."/>
            <person name="Nelson S."/>
            <person name="Ochaya S."/>
            <person name="Osoegawa K."/>
            <person name="Pai G."/>
            <person name="Parsons M."/>
            <person name="Pentony M."/>
            <person name="Pettersson U."/>
            <person name="Pop M."/>
            <person name="Ramirez J.L."/>
            <person name="Rinta J."/>
            <person name="Robertson L."/>
            <person name="Salzberg S.L."/>
            <person name="Sanchez D.O."/>
            <person name="Seyler A."/>
            <person name="Sharma R."/>
            <person name="Shetty J."/>
            <person name="Simpson A.J."/>
            <person name="Sisk E."/>
            <person name="Tammi M.T."/>
            <person name="Tarleton R."/>
            <person name="Teixeira S."/>
            <person name="Van Aken S."/>
            <person name="Vogt C."/>
            <person name="Ward P.N."/>
            <person name="Wickstead B."/>
            <person name="Wortman J."/>
            <person name="White O."/>
            <person name="Fraser C.M."/>
            <person name="Stuart K.D."/>
            <person name="Andersson B."/>
        </authorList>
    </citation>
    <scope>NUCLEOTIDE SEQUENCE [LARGE SCALE GENOMIC DNA]</scope>
    <source>
        <strain evidence="3 4">CL Brener</strain>
    </source>
</reference>
<dbReference type="AlphaFoldDB" id="Q4E290"/>
<comment type="caution">
    <text evidence="3">The sequence shown here is derived from an EMBL/GenBank/DDBJ whole genome shotgun (WGS) entry which is preliminary data.</text>
</comment>
<dbReference type="GO" id="GO:0005634">
    <property type="term" value="C:nucleus"/>
    <property type="evidence" value="ECO:0007669"/>
    <property type="project" value="TreeGrafter"/>
</dbReference>
<protein>
    <submittedName>
        <fullName evidence="3">Elongation factor 1-gamma (EF-1-gamma), putative</fullName>
    </submittedName>
</protein>
<accession>Q4E290</accession>
<dbReference type="PANTHER" id="PTHR43986">
    <property type="entry name" value="ELONGATION FACTOR 1-GAMMA"/>
    <property type="match status" value="1"/>
</dbReference>
<evidence type="ECO:0000313" key="3">
    <source>
        <dbReference type="EMBL" id="EAN98886.1"/>
    </source>
</evidence>
<organism evidence="3 4">
    <name type="scientific">Trypanosoma cruzi (strain CL Brener)</name>
    <dbReference type="NCBI Taxonomy" id="353153"/>
    <lineage>
        <taxon>Eukaryota</taxon>
        <taxon>Discoba</taxon>
        <taxon>Euglenozoa</taxon>
        <taxon>Kinetoplastea</taxon>
        <taxon>Metakinetoplastina</taxon>
        <taxon>Trypanosomatida</taxon>
        <taxon>Trypanosomatidae</taxon>
        <taxon>Trypanosoma</taxon>
        <taxon>Schizotrypanum</taxon>
    </lineage>
</organism>
<dbReference type="GO" id="GO:0005737">
    <property type="term" value="C:cytoplasm"/>
    <property type="evidence" value="ECO:0007669"/>
    <property type="project" value="TreeGrafter"/>
</dbReference>
<dbReference type="GeneID" id="3553520"/>
<dbReference type="InterPro" id="IPR036433">
    <property type="entry name" value="EF1B_G_C_sf"/>
</dbReference>
<dbReference type="InterPro" id="IPR001662">
    <property type="entry name" value="EF1B_G_C"/>
</dbReference>